<dbReference type="EMBL" id="JASTZU010000037">
    <property type="protein sequence ID" value="MDL4841231.1"/>
    <property type="molecule type" value="Genomic_DNA"/>
</dbReference>
<reference evidence="2 3" key="1">
    <citation type="submission" date="2023-06" db="EMBL/GenBank/DDBJ databases">
        <title>Aquibacillus rhizosphaerae LR5S19.</title>
        <authorList>
            <person name="Sun J.-Q."/>
        </authorList>
    </citation>
    <scope>NUCLEOTIDE SEQUENCE [LARGE SCALE GENOMIC DNA]</scope>
    <source>
        <strain evidence="2 3">LR5S19</strain>
    </source>
</reference>
<gene>
    <name evidence="2" type="ORF">QQS35_12285</name>
</gene>
<proteinExistence type="predicted"/>
<dbReference type="Proteomes" id="UP001235343">
    <property type="component" value="Unassembled WGS sequence"/>
</dbReference>
<keyword evidence="1" id="KW-0812">Transmembrane</keyword>
<dbReference type="RefSeq" id="WP_285932450.1">
    <property type="nucleotide sequence ID" value="NZ_JASTZU010000037.1"/>
</dbReference>
<comment type="caution">
    <text evidence="2">The sequence shown here is derived from an EMBL/GenBank/DDBJ whole genome shotgun (WGS) entry which is preliminary data.</text>
</comment>
<evidence type="ECO:0000256" key="1">
    <source>
        <dbReference type="SAM" id="Phobius"/>
    </source>
</evidence>
<protein>
    <submittedName>
        <fullName evidence="2">Uncharacterized protein</fullName>
    </submittedName>
</protein>
<evidence type="ECO:0000313" key="3">
    <source>
        <dbReference type="Proteomes" id="UP001235343"/>
    </source>
</evidence>
<accession>A0ABT7L5U2</accession>
<organism evidence="2 3">
    <name type="scientific">Aquibacillus rhizosphaerae</name>
    <dbReference type="NCBI Taxonomy" id="3051431"/>
    <lineage>
        <taxon>Bacteria</taxon>
        <taxon>Bacillati</taxon>
        <taxon>Bacillota</taxon>
        <taxon>Bacilli</taxon>
        <taxon>Bacillales</taxon>
        <taxon>Bacillaceae</taxon>
        <taxon>Aquibacillus</taxon>
    </lineage>
</organism>
<evidence type="ECO:0000313" key="2">
    <source>
        <dbReference type="EMBL" id="MDL4841231.1"/>
    </source>
</evidence>
<keyword evidence="1" id="KW-0472">Membrane</keyword>
<keyword evidence="1" id="KW-1133">Transmembrane helix</keyword>
<sequence length="88" mass="9604">MSVGHYHELCTRYMKKPVVIRTVDGKVHQGIIEHVDRHKVYISPLGGSGPHRNLGGYGYGFWGPGAGFGTGILLGSIVGLSLAPWFWI</sequence>
<name>A0ABT7L5U2_9BACI</name>
<keyword evidence="3" id="KW-1185">Reference proteome</keyword>
<feature type="transmembrane region" description="Helical" evidence="1">
    <location>
        <begin position="66"/>
        <end position="87"/>
    </location>
</feature>